<evidence type="ECO:0000256" key="1">
    <source>
        <dbReference type="ARBA" id="ARBA00004496"/>
    </source>
</evidence>
<dbReference type="InterPro" id="IPR053925">
    <property type="entry name" value="RecX_HTH_3rd"/>
</dbReference>
<dbReference type="HAMAP" id="MF_01114">
    <property type="entry name" value="RecX"/>
    <property type="match status" value="1"/>
</dbReference>
<dbReference type="Gene3D" id="1.10.10.10">
    <property type="entry name" value="Winged helix-like DNA-binding domain superfamily/Winged helix DNA-binding domain"/>
    <property type="match status" value="3"/>
</dbReference>
<dbReference type="InterPro" id="IPR003783">
    <property type="entry name" value="Regulatory_RecX"/>
</dbReference>
<comment type="subcellular location">
    <subcellularLocation>
        <location evidence="1 5">Cytoplasm</location>
    </subcellularLocation>
</comment>
<evidence type="ECO:0000313" key="9">
    <source>
        <dbReference type="Proteomes" id="UP000176409"/>
    </source>
</evidence>
<reference evidence="8 9" key="1">
    <citation type="journal article" date="2016" name="Nat. Commun.">
        <title>Thousands of microbial genomes shed light on interconnected biogeochemical processes in an aquifer system.</title>
        <authorList>
            <person name="Anantharaman K."/>
            <person name="Brown C.T."/>
            <person name="Hug L.A."/>
            <person name="Sharon I."/>
            <person name="Castelle C.J."/>
            <person name="Probst A.J."/>
            <person name="Thomas B.C."/>
            <person name="Singh A."/>
            <person name="Wilkins M.J."/>
            <person name="Karaoz U."/>
            <person name="Brodie E.L."/>
            <person name="Williams K.H."/>
            <person name="Hubbard S.S."/>
            <person name="Banfield J.F."/>
        </authorList>
    </citation>
    <scope>NUCLEOTIDE SEQUENCE [LARGE SCALE GENOMIC DNA]</scope>
</reference>
<dbReference type="PANTHER" id="PTHR33602">
    <property type="entry name" value="REGULATORY PROTEIN RECX FAMILY PROTEIN"/>
    <property type="match status" value="1"/>
</dbReference>
<dbReference type="STRING" id="1798396.A2973_04045"/>
<evidence type="ECO:0000259" key="7">
    <source>
        <dbReference type="Pfam" id="PF21981"/>
    </source>
</evidence>
<dbReference type="Pfam" id="PF02631">
    <property type="entry name" value="RecX_HTH2"/>
    <property type="match status" value="1"/>
</dbReference>
<organism evidence="8 9">
    <name type="scientific">Candidatus Gottesmanbacteria bacterium RIFCSPLOWO2_01_FULL_49_10</name>
    <dbReference type="NCBI Taxonomy" id="1798396"/>
    <lineage>
        <taxon>Bacteria</taxon>
        <taxon>Candidatus Gottesmaniibacteriota</taxon>
    </lineage>
</organism>
<keyword evidence="4 5" id="KW-0963">Cytoplasm</keyword>
<dbReference type="InterPro" id="IPR036388">
    <property type="entry name" value="WH-like_DNA-bd_sf"/>
</dbReference>
<dbReference type="AlphaFoldDB" id="A0A1F6B125"/>
<proteinExistence type="inferred from homology"/>
<dbReference type="Pfam" id="PF21981">
    <property type="entry name" value="RecX_HTH3"/>
    <property type="match status" value="1"/>
</dbReference>
<comment type="function">
    <text evidence="5">Modulates RecA activity.</text>
</comment>
<dbReference type="EMBL" id="MFJZ01000012">
    <property type="protein sequence ID" value="OGG30616.1"/>
    <property type="molecule type" value="Genomic_DNA"/>
</dbReference>
<evidence type="ECO:0000256" key="3">
    <source>
        <dbReference type="ARBA" id="ARBA00018111"/>
    </source>
</evidence>
<dbReference type="GO" id="GO:0006282">
    <property type="term" value="P:regulation of DNA repair"/>
    <property type="evidence" value="ECO:0007669"/>
    <property type="project" value="UniProtKB-UniRule"/>
</dbReference>
<feature type="domain" description="RecX second three-helical" evidence="6">
    <location>
        <begin position="59"/>
        <end position="92"/>
    </location>
</feature>
<dbReference type="GO" id="GO:0005737">
    <property type="term" value="C:cytoplasm"/>
    <property type="evidence" value="ECO:0007669"/>
    <property type="project" value="UniProtKB-SubCell"/>
</dbReference>
<protein>
    <recommendedName>
        <fullName evidence="3 5">Regulatory protein RecX</fullName>
    </recommendedName>
</protein>
<dbReference type="InterPro" id="IPR053924">
    <property type="entry name" value="RecX_HTH_2nd"/>
</dbReference>
<comment type="caution">
    <text evidence="8">The sequence shown here is derived from an EMBL/GenBank/DDBJ whole genome shotgun (WGS) entry which is preliminary data.</text>
</comment>
<dbReference type="PANTHER" id="PTHR33602:SF1">
    <property type="entry name" value="REGULATORY PROTEIN RECX FAMILY PROTEIN"/>
    <property type="match status" value="1"/>
</dbReference>
<name>A0A1F6B125_9BACT</name>
<feature type="domain" description="RecX third three-helical" evidence="7">
    <location>
        <begin position="99"/>
        <end position="145"/>
    </location>
</feature>
<dbReference type="Proteomes" id="UP000176409">
    <property type="component" value="Unassembled WGS sequence"/>
</dbReference>
<evidence type="ECO:0000256" key="4">
    <source>
        <dbReference type="ARBA" id="ARBA00022490"/>
    </source>
</evidence>
<comment type="similarity">
    <text evidence="2 5">Belongs to the RecX family.</text>
</comment>
<gene>
    <name evidence="5" type="primary">recX</name>
    <name evidence="8" type="ORF">A2973_04045</name>
</gene>
<sequence>MEDLYQKLLESSLRFVSFRPRSEKEIQHFLQKKLQKRKIADQDVVDRVVVRLRELGYADDAKFVVWWVDQRKSHKPKGARLIAQELKAKGVEVKDLHLDEVDLARKALTKKLPLWHKLPKLEQKKKIYGFLGRRGFDTETIHRVIDEVVYGEVK</sequence>
<evidence type="ECO:0000256" key="2">
    <source>
        <dbReference type="ARBA" id="ARBA00009695"/>
    </source>
</evidence>
<evidence type="ECO:0000313" key="8">
    <source>
        <dbReference type="EMBL" id="OGG30616.1"/>
    </source>
</evidence>
<evidence type="ECO:0000256" key="5">
    <source>
        <dbReference type="HAMAP-Rule" id="MF_01114"/>
    </source>
</evidence>
<evidence type="ECO:0000259" key="6">
    <source>
        <dbReference type="Pfam" id="PF02631"/>
    </source>
</evidence>
<accession>A0A1F6B125</accession>